<evidence type="ECO:0000313" key="1">
    <source>
        <dbReference type="EMBL" id="MDD7973198.1"/>
    </source>
</evidence>
<keyword evidence="2" id="KW-1185">Reference proteome</keyword>
<evidence type="ECO:0000313" key="2">
    <source>
        <dbReference type="Proteomes" id="UP001431784"/>
    </source>
</evidence>
<protein>
    <submittedName>
        <fullName evidence="1">Uncharacterized protein</fullName>
    </submittedName>
</protein>
<gene>
    <name evidence="1" type="ORF">PUT78_19110</name>
</gene>
<dbReference type="Proteomes" id="UP001431784">
    <property type="component" value="Unassembled WGS sequence"/>
</dbReference>
<organism evidence="1 2">
    <name type="scientific">Roseinatronobacter alkalisoli</name>
    <dbReference type="NCBI Taxonomy" id="3028235"/>
    <lineage>
        <taxon>Bacteria</taxon>
        <taxon>Pseudomonadati</taxon>
        <taxon>Pseudomonadota</taxon>
        <taxon>Alphaproteobacteria</taxon>
        <taxon>Rhodobacterales</taxon>
        <taxon>Paracoccaceae</taxon>
        <taxon>Roseinatronobacter</taxon>
    </lineage>
</organism>
<accession>A0ABT5TDJ3</accession>
<reference evidence="1" key="1">
    <citation type="submission" date="2023-02" db="EMBL/GenBank/DDBJ databases">
        <title>Description of Roseinatronobacter alkalisoli sp. nov., an alkaliphilic bacerium isolated from soda soil.</title>
        <authorList>
            <person name="Wei W."/>
        </authorList>
    </citation>
    <scope>NUCLEOTIDE SEQUENCE</scope>
    <source>
        <strain evidence="1">HJB301</strain>
    </source>
</reference>
<dbReference type="RefSeq" id="WP_274353869.1">
    <property type="nucleotide sequence ID" value="NZ_JAQZSM010000027.1"/>
</dbReference>
<comment type="caution">
    <text evidence="1">The sequence shown here is derived from an EMBL/GenBank/DDBJ whole genome shotgun (WGS) entry which is preliminary data.</text>
</comment>
<name>A0ABT5TDJ3_9RHOB</name>
<sequence length="102" mass="11227">MLKSPEAARAAARIAAENRFGPDANLADPAVAAWAENYAANWTEGVRRSREGLTEIMQEENAWSCREFVYASYLDARLDAASVIRVLRAMRGASLEEDDHAA</sequence>
<dbReference type="EMBL" id="JAQZSM010000027">
    <property type="protein sequence ID" value="MDD7973198.1"/>
    <property type="molecule type" value="Genomic_DNA"/>
</dbReference>
<proteinExistence type="predicted"/>